<organism evidence="2 3">
    <name type="scientific">Aureobasidium pullulans</name>
    <name type="common">Black yeast</name>
    <name type="synonym">Pullularia pullulans</name>
    <dbReference type="NCBI Taxonomy" id="5580"/>
    <lineage>
        <taxon>Eukaryota</taxon>
        <taxon>Fungi</taxon>
        <taxon>Dikarya</taxon>
        <taxon>Ascomycota</taxon>
        <taxon>Pezizomycotina</taxon>
        <taxon>Dothideomycetes</taxon>
        <taxon>Dothideomycetidae</taxon>
        <taxon>Dothideales</taxon>
        <taxon>Saccotheciaceae</taxon>
        <taxon>Aureobasidium</taxon>
    </lineage>
</organism>
<name>A0A4S8ZQE4_AURPU</name>
<reference evidence="2 3" key="1">
    <citation type="submission" date="2018-10" db="EMBL/GenBank/DDBJ databases">
        <title>Fifty Aureobasidium pullulans genomes reveal a recombining polyextremotolerant generalist.</title>
        <authorList>
            <person name="Gostincar C."/>
            <person name="Turk M."/>
            <person name="Zajc J."/>
            <person name="Gunde-Cimerman N."/>
        </authorList>
    </citation>
    <scope>NUCLEOTIDE SEQUENCE [LARGE SCALE GENOMIC DNA]</scope>
    <source>
        <strain evidence="2 3">EXF-10659</strain>
    </source>
</reference>
<feature type="compositionally biased region" description="Acidic residues" evidence="1">
    <location>
        <begin position="356"/>
        <end position="366"/>
    </location>
</feature>
<dbReference type="AlphaFoldDB" id="A0A4S8ZQE4"/>
<dbReference type="Proteomes" id="UP000308802">
    <property type="component" value="Unassembled WGS sequence"/>
</dbReference>
<feature type="compositionally biased region" description="Low complexity" evidence="1">
    <location>
        <begin position="327"/>
        <end position="341"/>
    </location>
</feature>
<comment type="caution">
    <text evidence="2">The sequence shown here is derived from an EMBL/GenBank/DDBJ whole genome shotgun (WGS) entry which is preliminary data.</text>
</comment>
<evidence type="ECO:0000313" key="2">
    <source>
        <dbReference type="EMBL" id="THW68369.1"/>
    </source>
</evidence>
<sequence>MGIQPEASIISQLDCDFCILSLLTLLITTVLAHMVRSRVLSTSLVLRERATRNTSSRRGQFSFTKIVPISNTSAFFPAKNSLLSRNTTLAEMAPTNKKKPLAWLCFASTGESHKDCVNEPFQNDAGIWIGFRYSPDERYNGAMTFREVLAQAKQNLIKAHQAMPDRERAEWLEVFPGVTTKVKQDIVEQLQLGERAFKEAHCQHAACKKISEPLQMEWLSITSGAPEATQSTQGFIAGFVFNLRGQEMIAICRNYHSALYRFQRQDGSVSPDMALSTASDEKYTKAKSLNPVATASHEDKSRRQSRRLQASRSHMDDSPVAGSQYDAGEGPAEASPAASTTHDVDMLEGSMPSADDTGEAEAEEELQSPNASTTHDVDMLEASMPDTGNREADEEVQSSHMFTPGSTSDEYEAMIVRTIYTYGVRILTAPHVSAFIGLLGEAVRQDNRLALCQAFGRLQTVLLKSENPAAADVLDEEYEEMVSSIVFDHGMEVLSTTEGKASMEDMGTAMVRGHREGLCGAYAVLRTCMAAYGRRSELEDEHQALGARLEGDHCK</sequence>
<protein>
    <submittedName>
        <fullName evidence="2">Uncharacterized protein</fullName>
    </submittedName>
</protein>
<proteinExistence type="predicted"/>
<accession>A0A4S8ZQE4</accession>
<evidence type="ECO:0000313" key="3">
    <source>
        <dbReference type="Proteomes" id="UP000308802"/>
    </source>
</evidence>
<feature type="region of interest" description="Disordered" evidence="1">
    <location>
        <begin position="269"/>
        <end position="405"/>
    </location>
</feature>
<evidence type="ECO:0000256" key="1">
    <source>
        <dbReference type="SAM" id="MobiDB-lite"/>
    </source>
</evidence>
<dbReference type="EMBL" id="QZAO01000454">
    <property type="protein sequence ID" value="THW68369.1"/>
    <property type="molecule type" value="Genomic_DNA"/>
</dbReference>
<gene>
    <name evidence="2" type="ORF">D6D19_08956</name>
</gene>